<protein>
    <submittedName>
        <fullName evidence="1">Uncharacterized protein</fullName>
    </submittedName>
</protein>
<name>A0A087DGR1_9BIFI</name>
<evidence type="ECO:0000313" key="2">
    <source>
        <dbReference type="Proteomes" id="UP000029033"/>
    </source>
</evidence>
<sequence>MVVATKSKTRRQTVPDVADAELFDDLKRTLPRARQYDRDGNLLWHYVRISEMLSHGGAPTLCGCWMRDDPKHTIYWDSRNGGGGLRKPYAPAARSCTGTGLREVCDAGEC</sequence>
<organism evidence="1 2">
    <name type="scientific">Bifidobacterium scardovii</name>
    <dbReference type="NCBI Taxonomy" id="158787"/>
    <lineage>
        <taxon>Bacteria</taxon>
        <taxon>Bacillati</taxon>
        <taxon>Actinomycetota</taxon>
        <taxon>Actinomycetes</taxon>
        <taxon>Bifidobacteriales</taxon>
        <taxon>Bifidobacteriaceae</taxon>
        <taxon>Bifidobacterium</taxon>
    </lineage>
</organism>
<comment type="caution">
    <text evidence="1">The sequence shown here is derived from an EMBL/GenBank/DDBJ whole genome shotgun (WGS) entry which is preliminary data.</text>
</comment>
<evidence type="ECO:0000313" key="1">
    <source>
        <dbReference type="EMBL" id="KFI94711.1"/>
    </source>
</evidence>
<dbReference type="EMBL" id="JGZO01000006">
    <property type="protein sequence ID" value="KFI94711.1"/>
    <property type="molecule type" value="Genomic_DNA"/>
</dbReference>
<dbReference type="AlphaFoldDB" id="A0A087DGR1"/>
<accession>A0A087DGR1</accession>
<dbReference type="STRING" id="158787.BSCA_0763"/>
<reference evidence="1 2" key="1">
    <citation type="submission" date="2014-03" db="EMBL/GenBank/DDBJ databases">
        <title>Genomics of Bifidobacteria.</title>
        <authorList>
            <person name="Ventura M."/>
            <person name="Milani C."/>
            <person name="Lugli G.A."/>
        </authorList>
    </citation>
    <scope>NUCLEOTIDE SEQUENCE [LARGE SCALE GENOMIC DNA]</scope>
    <source>
        <strain evidence="1 2">LMG 21589</strain>
    </source>
</reference>
<proteinExistence type="predicted"/>
<keyword evidence="2" id="KW-1185">Reference proteome</keyword>
<dbReference type="Proteomes" id="UP000029033">
    <property type="component" value="Unassembled WGS sequence"/>
</dbReference>
<gene>
    <name evidence="1" type="ORF">BSCA_0763</name>
</gene>